<evidence type="ECO:0000313" key="6">
    <source>
        <dbReference type="EMBL" id="UVI38623.1"/>
    </source>
</evidence>
<protein>
    <submittedName>
        <fullName evidence="6">Lytic transglycosylase domain-containing protein</fullName>
    </submittedName>
</protein>
<comment type="similarity">
    <text evidence="2">Belongs to the virb1 family.</text>
</comment>
<sequence length="652" mass="71365">MSSMSRKSLFPIALLAGSALAVPSIAHAQDAASWDRARGNLVASQPGRMAQAIQQWEALRDTDRPAFSTVANFITTYPGLPMQESFQRKAERALDSDPAGPETIVAFFDRNPPLTNAARARYALALATQNRPEAFEVARSAWRGGEMSGPTEAYLMGLYGTRFTPEDHDARMNALLWQAAGEAAVRQVMNVSPAMRQMAMARLALVQGETPSGAGLNVPDGALADPGYVFNLARHYRSSGDSASAVNLLATRARFGRTPYDSESFLTEMLRVARGADSARAVTIAAKAEDLFAPGTDISRESYRIRDDWTSLMWLGGTKALWDMGDGNRAAPLFYNYGTAAQTPQTRSKGFYWAGYASARAGNRNEANRYYEMAAAYPDRFYGQLALRELGRPVPKIGSQSPAIPTVEQRQEFNARPLVVATREVARDAPWRTGIQFYRELAQSADTPEEHALVADLAREIGRRDLAVNVAEAAGADGLDGFIVQGFPTLPLPPGANFTLVHAISRQESQFAQNAISHAGARGLMQLMPATAREEAGKAGMQYMTASLIDDAEYNIRLGSNHIERLVSYYNGSYPLAIAAYNAGPGNVNKWLRANGDPRTGAVAWERWIEEIPFFETKNYVQRVIENAAVYEQLYPDRTAYGRARSAGDFLQ</sequence>
<evidence type="ECO:0000256" key="3">
    <source>
        <dbReference type="ARBA" id="ARBA00022729"/>
    </source>
</evidence>
<dbReference type="PANTHER" id="PTHR37423:SF2">
    <property type="entry name" value="MEMBRANE-BOUND LYTIC MUREIN TRANSGLYCOSYLASE C"/>
    <property type="match status" value="1"/>
</dbReference>
<evidence type="ECO:0000256" key="2">
    <source>
        <dbReference type="ARBA" id="ARBA00009387"/>
    </source>
</evidence>
<dbReference type="InterPro" id="IPR023346">
    <property type="entry name" value="Lysozyme-like_dom_sf"/>
</dbReference>
<evidence type="ECO:0000256" key="1">
    <source>
        <dbReference type="ARBA" id="ARBA00007734"/>
    </source>
</evidence>
<gene>
    <name evidence="6" type="ORF">L1F33_10215</name>
</gene>
<evidence type="ECO:0000313" key="7">
    <source>
        <dbReference type="Proteomes" id="UP001065265"/>
    </source>
</evidence>
<proteinExistence type="inferred from homology"/>
<dbReference type="RefSeq" id="WP_265557795.1">
    <property type="nucleotide sequence ID" value="NZ_CP092471.1"/>
</dbReference>
<keyword evidence="3 4" id="KW-0732">Signal</keyword>
<accession>A0ABY5SVN6</accession>
<dbReference type="Pfam" id="PF01464">
    <property type="entry name" value="SLT"/>
    <property type="match status" value="1"/>
</dbReference>
<feature type="chain" id="PRO_5045975537" evidence="4">
    <location>
        <begin position="29"/>
        <end position="652"/>
    </location>
</feature>
<dbReference type="CDD" id="cd13401">
    <property type="entry name" value="Slt70-like"/>
    <property type="match status" value="1"/>
</dbReference>
<dbReference type="SUPFAM" id="SSF53955">
    <property type="entry name" value="Lysozyme-like"/>
    <property type="match status" value="1"/>
</dbReference>
<keyword evidence="7" id="KW-1185">Reference proteome</keyword>
<name>A0ABY5SVN6_9SPHN</name>
<dbReference type="PANTHER" id="PTHR37423">
    <property type="entry name" value="SOLUBLE LYTIC MUREIN TRANSGLYCOSYLASE-RELATED"/>
    <property type="match status" value="1"/>
</dbReference>
<dbReference type="Proteomes" id="UP001065265">
    <property type="component" value="Chromosome"/>
</dbReference>
<evidence type="ECO:0000256" key="4">
    <source>
        <dbReference type="SAM" id="SignalP"/>
    </source>
</evidence>
<dbReference type="EMBL" id="CP092471">
    <property type="protein sequence ID" value="UVI38623.1"/>
    <property type="molecule type" value="Genomic_DNA"/>
</dbReference>
<reference evidence="6" key="1">
    <citation type="submission" date="2022-02" db="EMBL/GenBank/DDBJ databases">
        <title>Qipengyuania spongiae sp. nov., isolated from marine sponge.</title>
        <authorList>
            <person name="Li Z."/>
            <person name="Zhang M."/>
        </authorList>
    </citation>
    <scope>NUCLEOTIDE SEQUENCE</scope>
    <source>
        <strain evidence="6">PHS-Z21</strain>
    </source>
</reference>
<dbReference type="SUPFAM" id="SSF48435">
    <property type="entry name" value="Bacterial muramidases"/>
    <property type="match status" value="1"/>
</dbReference>
<feature type="signal peptide" evidence="4">
    <location>
        <begin position="1"/>
        <end position="28"/>
    </location>
</feature>
<feature type="domain" description="Transglycosylase SLT" evidence="5">
    <location>
        <begin position="499"/>
        <end position="598"/>
    </location>
</feature>
<evidence type="ECO:0000259" key="5">
    <source>
        <dbReference type="Pfam" id="PF01464"/>
    </source>
</evidence>
<dbReference type="Gene3D" id="1.25.20.10">
    <property type="entry name" value="Bacterial muramidases"/>
    <property type="match status" value="1"/>
</dbReference>
<comment type="similarity">
    <text evidence="1">Belongs to the transglycosylase Slt family.</text>
</comment>
<dbReference type="InterPro" id="IPR008939">
    <property type="entry name" value="Lytic_TGlycosylase_superhlx_U"/>
</dbReference>
<dbReference type="Gene3D" id="1.10.530.10">
    <property type="match status" value="1"/>
</dbReference>
<organism evidence="6 7">
    <name type="scientific">Qipengyuania spongiae</name>
    <dbReference type="NCBI Taxonomy" id="2909673"/>
    <lineage>
        <taxon>Bacteria</taxon>
        <taxon>Pseudomonadati</taxon>
        <taxon>Pseudomonadota</taxon>
        <taxon>Alphaproteobacteria</taxon>
        <taxon>Sphingomonadales</taxon>
        <taxon>Erythrobacteraceae</taxon>
        <taxon>Qipengyuania</taxon>
    </lineage>
</organism>
<dbReference type="InterPro" id="IPR008258">
    <property type="entry name" value="Transglycosylase_SLT_dom_1"/>
</dbReference>